<dbReference type="InterPro" id="IPR004437">
    <property type="entry name" value="ParB/RepB/Spo0J"/>
</dbReference>
<dbReference type="Pfam" id="PF02195">
    <property type="entry name" value="ParB_N"/>
    <property type="match status" value="1"/>
</dbReference>
<feature type="region of interest" description="Disordered" evidence="3">
    <location>
        <begin position="232"/>
        <end position="251"/>
    </location>
</feature>
<dbReference type="Gene3D" id="3.90.1530.30">
    <property type="match status" value="1"/>
</dbReference>
<comment type="caution">
    <text evidence="5">The sequence shown here is derived from an EMBL/GenBank/DDBJ whole genome shotgun (WGS) entry which is preliminary data.</text>
</comment>
<comment type="similarity">
    <text evidence="1">Belongs to the ParB family.</text>
</comment>
<dbReference type="Proteomes" id="UP000760480">
    <property type="component" value="Unassembled WGS sequence"/>
</dbReference>
<evidence type="ECO:0000259" key="4">
    <source>
        <dbReference type="SMART" id="SM00470"/>
    </source>
</evidence>
<proteinExistence type="inferred from homology"/>
<evidence type="ECO:0000313" key="6">
    <source>
        <dbReference type="Proteomes" id="UP000760480"/>
    </source>
</evidence>
<dbReference type="SMART" id="SM00470">
    <property type="entry name" value="ParB"/>
    <property type="match status" value="1"/>
</dbReference>
<dbReference type="Gene3D" id="1.10.10.2830">
    <property type="match status" value="1"/>
</dbReference>
<evidence type="ECO:0000256" key="2">
    <source>
        <dbReference type="ARBA" id="ARBA00022829"/>
    </source>
</evidence>
<protein>
    <submittedName>
        <fullName evidence="5">ParB/RepB/Spo0J family partition protein</fullName>
    </submittedName>
</protein>
<accession>A0ABX1TRH4</accession>
<evidence type="ECO:0000313" key="5">
    <source>
        <dbReference type="EMBL" id="NMQ20526.1"/>
    </source>
</evidence>
<dbReference type="CDD" id="cd16393">
    <property type="entry name" value="SPO0J_N"/>
    <property type="match status" value="1"/>
</dbReference>
<dbReference type="EMBL" id="SPMZ01000052">
    <property type="protein sequence ID" value="NMQ20526.1"/>
    <property type="molecule type" value="Genomic_DNA"/>
</dbReference>
<reference evidence="5 6" key="1">
    <citation type="submission" date="2019-03" db="EMBL/GenBank/DDBJ databases">
        <title>Metabolic reconstructions from genomes of highly enriched 'Candidatus Accumulibacter' and 'Candidatus Competibacter' bioreactor populations.</title>
        <authorList>
            <person name="Annavajhala M.K."/>
            <person name="Welles L."/>
            <person name="Abbas B."/>
            <person name="Sorokin D."/>
            <person name="Park H."/>
            <person name="Van Loosdrecht M."/>
            <person name="Chandran K."/>
        </authorList>
    </citation>
    <scope>NUCLEOTIDE SEQUENCE [LARGE SCALE GENOMIC DNA]</scope>
    <source>
        <strain evidence="5 6">SBR_G</strain>
    </source>
</reference>
<evidence type="ECO:0000256" key="3">
    <source>
        <dbReference type="SAM" id="MobiDB-lite"/>
    </source>
</evidence>
<feature type="domain" description="ParB-like N-terminal" evidence="4">
    <location>
        <begin position="45"/>
        <end position="137"/>
    </location>
</feature>
<sequence length="251" mass="27948">MARKASTPLISVKRARNSPYHTDFESLKEEVVTQAHAFGNPDLVTQLPPDRLHRGRFQPRNPVDDAALDELTASIRELGILEPLIVRPLAGKTDDYEILAGDRRWRAAQKAGMNRVPVIVHDVDDRTATAIALVENLQREDLNPMEEAFAFRSLMDNFNLTQAQVSELVGKSESTVSKAVGLLKLPETIQQLLQSKVLEAGHGKVLLNLPRAEQLALAEQAVERGWSVRELERQKKPTDHKISSSRLQSSG</sequence>
<gene>
    <name evidence="5" type="ORF">E4P82_15790</name>
</gene>
<dbReference type="PANTHER" id="PTHR33375:SF1">
    <property type="entry name" value="CHROMOSOME-PARTITIONING PROTEIN PARB-RELATED"/>
    <property type="match status" value="1"/>
</dbReference>
<name>A0ABX1TRH4_9GAMM</name>
<dbReference type="RefSeq" id="WP_169249794.1">
    <property type="nucleotide sequence ID" value="NZ_SPMZ01000052.1"/>
</dbReference>
<dbReference type="SUPFAM" id="SSF110849">
    <property type="entry name" value="ParB/Sulfiredoxin"/>
    <property type="match status" value="1"/>
</dbReference>
<keyword evidence="6" id="KW-1185">Reference proteome</keyword>
<evidence type="ECO:0000256" key="1">
    <source>
        <dbReference type="ARBA" id="ARBA00006295"/>
    </source>
</evidence>
<dbReference type="InterPro" id="IPR050336">
    <property type="entry name" value="Chromosome_partition/occlusion"/>
</dbReference>
<dbReference type="Pfam" id="PF17762">
    <property type="entry name" value="HTH_ParB"/>
    <property type="match status" value="1"/>
</dbReference>
<dbReference type="InterPro" id="IPR003115">
    <property type="entry name" value="ParB_N"/>
</dbReference>
<keyword evidence="2" id="KW-0159">Chromosome partition</keyword>
<dbReference type="InterPro" id="IPR041468">
    <property type="entry name" value="HTH_ParB/Spo0J"/>
</dbReference>
<organism evidence="5 6">
    <name type="scientific">Candidatus Competibacter phosphatis</name>
    <dbReference type="NCBI Taxonomy" id="221280"/>
    <lineage>
        <taxon>Bacteria</taxon>
        <taxon>Pseudomonadati</taxon>
        <taxon>Pseudomonadota</taxon>
        <taxon>Gammaproteobacteria</taxon>
        <taxon>Candidatus Competibacteraceae</taxon>
        <taxon>Candidatus Competibacter</taxon>
    </lineage>
</organism>
<dbReference type="PANTHER" id="PTHR33375">
    <property type="entry name" value="CHROMOSOME-PARTITIONING PROTEIN PARB-RELATED"/>
    <property type="match status" value="1"/>
</dbReference>
<feature type="compositionally biased region" description="Basic and acidic residues" evidence="3">
    <location>
        <begin position="232"/>
        <end position="242"/>
    </location>
</feature>
<dbReference type="InterPro" id="IPR036086">
    <property type="entry name" value="ParB/Sulfiredoxin_sf"/>
</dbReference>
<dbReference type="NCBIfam" id="TIGR00180">
    <property type="entry name" value="parB_part"/>
    <property type="match status" value="1"/>
</dbReference>